<evidence type="ECO:0000313" key="2">
    <source>
        <dbReference type="Proteomes" id="UP000310597"/>
    </source>
</evidence>
<dbReference type="Proteomes" id="UP000310597">
    <property type="component" value="Unassembled WGS sequence"/>
</dbReference>
<evidence type="ECO:0000313" key="1">
    <source>
        <dbReference type="EMBL" id="TKD17938.1"/>
    </source>
</evidence>
<dbReference type="EMBL" id="SWJZ01000050">
    <property type="protein sequence ID" value="TKD17938.1"/>
    <property type="molecule type" value="Genomic_DNA"/>
</dbReference>
<gene>
    <name evidence="1" type="ORF">FBT96_12400</name>
</gene>
<dbReference type="AlphaFoldDB" id="A0A4U1JPJ2"/>
<reference evidence="1 2" key="1">
    <citation type="submission" date="2019-04" db="EMBL/GenBank/DDBJ databases">
        <title>Draft Whole-Genome sequence of the purple photosynthetic bacterium Rhodobacter capsulatus SP108 with an indigenous class A beta-lactamase.</title>
        <authorList>
            <person name="Robertson S."/>
            <person name="Meyer T.E."/>
            <person name="Kyndt J.A."/>
        </authorList>
    </citation>
    <scope>NUCLEOTIDE SEQUENCE [LARGE SCALE GENOMIC DNA]</scope>
    <source>
        <strain evidence="1 2">SP108</strain>
    </source>
</reference>
<accession>A0A4U1JPJ2</accession>
<protein>
    <submittedName>
        <fullName evidence="1">Uncharacterized protein</fullName>
    </submittedName>
</protein>
<organism evidence="1 2">
    <name type="scientific">Rhodobacter capsulatus</name>
    <name type="common">Rhodopseudomonas capsulata</name>
    <dbReference type="NCBI Taxonomy" id="1061"/>
    <lineage>
        <taxon>Bacteria</taxon>
        <taxon>Pseudomonadati</taxon>
        <taxon>Pseudomonadota</taxon>
        <taxon>Alphaproteobacteria</taxon>
        <taxon>Rhodobacterales</taxon>
        <taxon>Rhodobacter group</taxon>
        <taxon>Rhodobacter</taxon>
    </lineage>
</organism>
<dbReference type="RefSeq" id="WP_136907087.1">
    <property type="nucleotide sequence ID" value="NZ_SWJZ01000050.1"/>
</dbReference>
<name>A0A4U1JPJ2_RHOCA</name>
<proteinExistence type="predicted"/>
<comment type="caution">
    <text evidence="1">The sequence shown here is derived from an EMBL/GenBank/DDBJ whole genome shotgun (WGS) entry which is preliminary data.</text>
</comment>
<sequence length="81" mass="8894">MIRTALSDKARAALIGFCAENLKPGLDPVRYADNFNNVDFGEVGGVDGALYEIRSLHQKDGVPATICFRAEDDFCVEEIED</sequence>